<feature type="chain" id="PRO_5039038425" evidence="1">
    <location>
        <begin position="21"/>
        <end position="195"/>
    </location>
</feature>
<gene>
    <name evidence="2" type="ORF">DPMN_100732</name>
</gene>
<dbReference type="Proteomes" id="UP000828390">
    <property type="component" value="Unassembled WGS sequence"/>
</dbReference>
<name>A0A9D4LGG3_DREPO</name>
<dbReference type="EMBL" id="JAIWYP010000003">
    <property type="protein sequence ID" value="KAH3858113.1"/>
    <property type="molecule type" value="Genomic_DNA"/>
</dbReference>
<accession>A0A9D4LGG3</accession>
<feature type="signal peptide" evidence="1">
    <location>
        <begin position="1"/>
        <end position="20"/>
    </location>
</feature>
<dbReference type="AlphaFoldDB" id="A0A9D4LGG3"/>
<keyword evidence="1" id="KW-0732">Signal</keyword>
<keyword evidence="3" id="KW-1185">Reference proteome</keyword>
<reference evidence="2" key="1">
    <citation type="journal article" date="2019" name="bioRxiv">
        <title>The Genome of the Zebra Mussel, Dreissena polymorpha: A Resource for Invasive Species Research.</title>
        <authorList>
            <person name="McCartney M.A."/>
            <person name="Auch B."/>
            <person name="Kono T."/>
            <person name="Mallez S."/>
            <person name="Zhang Y."/>
            <person name="Obille A."/>
            <person name="Becker A."/>
            <person name="Abrahante J.E."/>
            <person name="Garbe J."/>
            <person name="Badalamenti J.P."/>
            <person name="Herman A."/>
            <person name="Mangelson H."/>
            <person name="Liachko I."/>
            <person name="Sullivan S."/>
            <person name="Sone E.D."/>
            <person name="Koren S."/>
            <person name="Silverstein K.A.T."/>
            <person name="Beckman K.B."/>
            <person name="Gohl D.M."/>
        </authorList>
    </citation>
    <scope>NUCLEOTIDE SEQUENCE</scope>
    <source>
        <strain evidence="2">Duluth1</strain>
        <tissue evidence="2">Whole animal</tissue>
    </source>
</reference>
<proteinExistence type="predicted"/>
<protein>
    <submittedName>
        <fullName evidence="2">Uncharacterized protein</fullName>
    </submittedName>
</protein>
<evidence type="ECO:0000256" key="1">
    <source>
        <dbReference type="SAM" id="SignalP"/>
    </source>
</evidence>
<evidence type="ECO:0000313" key="2">
    <source>
        <dbReference type="EMBL" id="KAH3858113.1"/>
    </source>
</evidence>
<evidence type="ECO:0000313" key="3">
    <source>
        <dbReference type="Proteomes" id="UP000828390"/>
    </source>
</evidence>
<reference evidence="2" key="2">
    <citation type="submission" date="2020-11" db="EMBL/GenBank/DDBJ databases">
        <authorList>
            <person name="McCartney M.A."/>
            <person name="Auch B."/>
            <person name="Kono T."/>
            <person name="Mallez S."/>
            <person name="Becker A."/>
            <person name="Gohl D.M."/>
            <person name="Silverstein K.A.T."/>
            <person name="Koren S."/>
            <person name="Bechman K.B."/>
            <person name="Herman A."/>
            <person name="Abrahante J.E."/>
            <person name="Garbe J."/>
        </authorList>
    </citation>
    <scope>NUCLEOTIDE SEQUENCE</scope>
    <source>
        <strain evidence="2">Duluth1</strain>
        <tissue evidence="2">Whole animal</tissue>
    </source>
</reference>
<comment type="caution">
    <text evidence="2">The sequence shown here is derived from an EMBL/GenBank/DDBJ whole genome shotgun (WGS) entry which is preliminary data.</text>
</comment>
<organism evidence="2 3">
    <name type="scientific">Dreissena polymorpha</name>
    <name type="common">Zebra mussel</name>
    <name type="synonym">Mytilus polymorpha</name>
    <dbReference type="NCBI Taxonomy" id="45954"/>
    <lineage>
        <taxon>Eukaryota</taxon>
        <taxon>Metazoa</taxon>
        <taxon>Spiralia</taxon>
        <taxon>Lophotrochozoa</taxon>
        <taxon>Mollusca</taxon>
        <taxon>Bivalvia</taxon>
        <taxon>Autobranchia</taxon>
        <taxon>Heteroconchia</taxon>
        <taxon>Euheterodonta</taxon>
        <taxon>Imparidentia</taxon>
        <taxon>Neoheterodontei</taxon>
        <taxon>Myida</taxon>
        <taxon>Dreissenoidea</taxon>
        <taxon>Dreissenidae</taxon>
        <taxon>Dreissena</taxon>
    </lineage>
</organism>
<sequence length="195" mass="21981">MKVVTAVLVILLLLIIQVAGYEQTCKCSRKNCCREQKEKMMKMKFRATGLLEYNLDEFYNRTDTLQGMPDFIKCLSQQTDTEKCLDLTSRARFRRQDQSACKTQNKIVVITEVTCISNCNGVTRVPVLKDDFGQYPYFFTPVCQSVNSSCGCGISASKCRNKMESHGVMARVPMSTGVTLNVFIDVELAVMCQCT</sequence>